<protein>
    <recommendedName>
        <fullName evidence="10">Type II secretion system protein M</fullName>
        <shortName evidence="10">T2SS protein M</shortName>
    </recommendedName>
    <alternativeName>
        <fullName evidence="10">General secretion pathway protein M</fullName>
    </alternativeName>
</protein>
<dbReference type="GO" id="GO:0015628">
    <property type="term" value="P:protein secretion by the type II secretion system"/>
    <property type="evidence" value="ECO:0007669"/>
    <property type="project" value="InterPro"/>
</dbReference>
<dbReference type="PIRSF" id="PIRSF006291">
    <property type="entry name" value="GspM"/>
    <property type="match status" value="1"/>
</dbReference>
<keyword evidence="6 11" id="KW-0812">Transmembrane</keyword>
<dbReference type="GO" id="GO:0005886">
    <property type="term" value="C:plasma membrane"/>
    <property type="evidence" value="ECO:0007669"/>
    <property type="project" value="UniProtKB-SubCell"/>
</dbReference>
<keyword evidence="5 10" id="KW-0997">Cell inner membrane</keyword>
<evidence type="ECO:0000256" key="9">
    <source>
        <dbReference type="ARBA" id="ARBA00023136"/>
    </source>
</evidence>
<keyword evidence="7 10" id="KW-0653">Protein transport</keyword>
<evidence type="ECO:0000256" key="11">
    <source>
        <dbReference type="SAM" id="Phobius"/>
    </source>
</evidence>
<keyword evidence="3 10" id="KW-0813">Transport</keyword>
<keyword evidence="9 10" id="KW-0472">Membrane</keyword>
<evidence type="ECO:0000313" key="13">
    <source>
        <dbReference type="Proteomes" id="UP000053718"/>
    </source>
</evidence>
<dbReference type="SUPFAM" id="SSF103054">
    <property type="entry name" value="General secretion pathway protein M, EpsM"/>
    <property type="match status" value="1"/>
</dbReference>
<dbReference type="STRING" id="1517416.IDAT_05670"/>
<evidence type="ECO:0000256" key="4">
    <source>
        <dbReference type="ARBA" id="ARBA00022475"/>
    </source>
</evidence>
<dbReference type="OrthoDB" id="6624834at2"/>
<comment type="similarity">
    <text evidence="2 10">Belongs to the GSP M family.</text>
</comment>
<dbReference type="Gene3D" id="3.30.1360.100">
    <property type="entry name" value="General secretion pathway protein M, EpsM"/>
    <property type="match status" value="1"/>
</dbReference>
<evidence type="ECO:0000256" key="5">
    <source>
        <dbReference type="ARBA" id="ARBA00022519"/>
    </source>
</evidence>
<accession>A0A094IPU8</accession>
<evidence type="ECO:0000256" key="7">
    <source>
        <dbReference type="ARBA" id="ARBA00022927"/>
    </source>
</evidence>
<name>A0A094IPU8_9GAMM</name>
<evidence type="ECO:0000256" key="6">
    <source>
        <dbReference type="ARBA" id="ARBA00022692"/>
    </source>
</evidence>
<evidence type="ECO:0000256" key="8">
    <source>
        <dbReference type="ARBA" id="ARBA00022989"/>
    </source>
</evidence>
<dbReference type="InterPro" id="IPR007690">
    <property type="entry name" value="T2SS_GspM"/>
</dbReference>
<gene>
    <name evidence="12" type="ORF">IDAT_05670</name>
</gene>
<dbReference type="AlphaFoldDB" id="A0A094IPU8"/>
<comment type="caution">
    <text evidence="12">The sequence shown here is derived from an EMBL/GenBank/DDBJ whole genome shotgun (WGS) entry which is preliminary data.</text>
</comment>
<sequence length="171" mass="19298">MLPESLQQRWQQLNSRERMLVSSAGILLAICVVYFAMWQPLQNGIEQRQLQRDAAQETLTWVRENTGRYLALKDQGNSNSNSNSATRRANELGDIPRLITEFARAQQLDVGRMTPEGEALVVVMSEVPFANVVAFLDAIEAESGLQIEQMDITRANKPGHVHVRRLKVRLA</sequence>
<evidence type="ECO:0000256" key="1">
    <source>
        <dbReference type="ARBA" id="ARBA00004377"/>
    </source>
</evidence>
<comment type="subcellular location">
    <subcellularLocation>
        <location evidence="1">Cell inner membrane</location>
        <topology evidence="1">Single-pass membrane protein</topology>
    </subcellularLocation>
</comment>
<dbReference type="Proteomes" id="UP000053718">
    <property type="component" value="Unassembled WGS sequence"/>
</dbReference>
<keyword evidence="4 10" id="KW-1003">Cell membrane</keyword>
<dbReference type="eggNOG" id="COG3149">
    <property type="taxonomic scope" value="Bacteria"/>
</dbReference>
<evidence type="ECO:0000256" key="3">
    <source>
        <dbReference type="ARBA" id="ARBA00022448"/>
    </source>
</evidence>
<dbReference type="InterPro" id="IPR023229">
    <property type="entry name" value="T2SS_M_periplasmic_sf"/>
</dbReference>
<dbReference type="RefSeq" id="WP_034731632.1">
    <property type="nucleotide sequence ID" value="NZ_JPIN01000005.1"/>
</dbReference>
<evidence type="ECO:0000256" key="2">
    <source>
        <dbReference type="ARBA" id="ARBA00010637"/>
    </source>
</evidence>
<evidence type="ECO:0000256" key="10">
    <source>
        <dbReference type="PIRNR" id="PIRNR006291"/>
    </source>
</evidence>
<dbReference type="GO" id="GO:0015627">
    <property type="term" value="C:type II protein secretion system complex"/>
    <property type="evidence" value="ECO:0007669"/>
    <property type="project" value="InterPro"/>
</dbReference>
<comment type="function">
    <text evidence="10">Inner membrane component of the type II secretion system required for the energy-dependent secretion of extracellular factors such as proteases and toxins from the periplasm.</text>
</comment>
<dbReference type="EMBL" id="JPIN01000005">
    <property type="protein sequence ID" value="KFZ29162.1"/>
    <property type="molecule type" value="Genomic_DNA"/>
</dbReference>
<keyword evidence="8 11" id="KW-1133">Transmembrane helix</keyword>
<evidence type="ECO:0000313" key="12">
    <source>
        <dbReference type="EMBL" id="KFZ29162.1"/>
    </source>
</evidence>
<organism evidence="12 13">
    <name type="scientific">Pseudidiomarina atlantica</name>
    <dbReference type="NCBI Taxonomy" id="1517416"/>
    <lineage>
        <taxon>Bacteria</taxon>
        <taxon>Pseudomonadati</taxon>
        <taxon>Pseudomonadota</taxon>
        <taxon>Gammaproteobacteria</taxon>
        <taxon>Alteromonadales</taxon>
        <taxon>Idiomarinaceae</taxon>
        <taxon>Pseudidiomarina</taxon>
    </lineage>
</organism>
<keyword evidence="13" id="KW-1185">Reference proteome</keyword>
<reference evidence="12 13" key="1">
    <citation type="submission" date="2014-06" db="EMBL/GenBank/DDBJ databases">
        <title>Draft genome sequence of Idiomarina sp. MCCC 1A10513.</title>
        <authorList>
            <person name="Du J."/>
            <person name="Lai Q."/>
            <person name="Shao Z."/>
        </authorList>
    </citation>
    <scope>NUCLEOTIDE SEQUENCE [LARGE SCALE GENOMIC DNA]</scope>
    <source>
        <strain evidence="12 13">MCCC 1A10513</strain>
    </source>
</reference>
<proteinExistence type="inferred from homology"/>
<dbReference type="Pfam" id="PF04612">
    <property type="entry name" value="T2SSM"/>
    <property type="match status" value="1"/>
</dbReference>
<feature type="transmembrane region" description="Helical" evidence="11">
    <location>
        <begin position="20"/>
        <end position="38"/>
    </location>
</feature>